<organism evidence="1 2">
    <name type="scientific">Candidatus Kaiserbacteria bacterium CG10_big_fil_rev_8_21_14_0_10_44_10</name>
    <dbReference type="NCBI Taxonomy" id="1974606"/>
    <lineage>
        <taxon>Bacteria</taxon>
        <taxon>Candidatus Kaiseribacteriota</taxon>
    </lineage>
</organism>
<name>A0A2H0UIV8_9BACT</name>
<evidence type="ECO:0000313" key="1">
    <source>
        <dbReference type="EMBL" id="PIR85636.1"/>
    </source>
</evidence>
<proteinExistence type="predicted"/>
<dbReference type="EMBL" id="PFBG01000036">
    <property type="protein sequence ID" value="PIR85636.1"/>
    <property type="molecule type" value="Genomic_DNA"/>
</dbReference>
<comment type="caution">
    <text evidence="1">The sequence shown here is derived from an EMBL/GenBank/DDBJ whole genome shotgun (WGS) entry which is preliminary data.</text>
</comment>
<protein>
    <submittedName>
        <fullName evidence="1">Uncharacterized protein</fullName>
    </submittedName>
</protein>
<dbReference type="Proteomes" id="UP000229612">
    <property type="component" value="Unassembled WGS sequence"/>
</dbReference>
<evidence type="ECO:0000313" key="2">
    <source>
        <dbReference type="Proteomes" id="UP000229612"/>
    </source>
</evidence>
<accession>A0A2H0UIV8</accession>
<sequence>MVEQTKVIFLKVDSRKYGVRIFLKIDTPHIDPEEGGFVQLDLEVDGVKIGHVIIDWQELVLEQLSKKDNDYLVAHANIDEVDASLNDDDDLTQLIVEAVRKIEGGSFAGYGFDIDRATFDRNFDKWVKNNL</sequence>
<dbReference type="AlphaFoldDB" id="A0A2H0UIV8"/>
<gene>
    <name evidence="1" type="ORF">COU14_03240</name>
</gene>
<reference evidence="2" key="1">
    <citation type="submission" date="2017-09" db="EMBL/GenBank/DDBJ databases">
        <title>Depth-based differentiation of microbial function through sediment-hosted aquifers and enrichment of novel symbionts in the deep terrestrial subsurface.</title>
        <authorList>
            <person name="Probst A.J."/>
            <person name="Ladd B."/>
            <person name="Jarett J.K."/>
            <person name="Geller-Mcgrath D.E."/>
            <person name="Sieber C.M.K."/>
            <person name="Emerson J.B."/>
            <person name="Anantharaman K."/>
            <person name="Thomas B.C."/>
            <person name="Malmstrom R."/>
            <person name="Stieglmeier M."/>
            <person name="Klingl A."/>
            <person name="Woyke T."/>
            <person name="Ryan C.M."/>
            <person name="Banfield J.F."/>
        </authorList>
    </citation>
    <scope>NUCLEOTIDE SEQUENCE [LARGE SCALE GENOMIC DNA]</scope>
</reference>